<gene>
    <name evidence="3" type="ORF">KIN20_035244</name>
</gene>
<evidence type="ECO:0000313" key="3">
    <source>
        <dbReference type="EMBL" id="KAJ1372932.1"/>
    </source>
</evidence>
<comment type="caution">
    <text evidence="3">The sequence shown here is derived from an EMBL/GenBank/DDBJ whole genome shotgun (WGS) entry which is preliminary data.</text>
</comment>
<organism evidence="3 4">
    <name type="scientific">Parelaphostrongylus tenuis</name>
    <name type="common">Meningeal worm</name>
    <dbReference type="NCBI Taxonomy" id="148309"/>
    <lineage>
        <taxon>Eukaryota</taxon>
        <taxon>Metazoa</taxon>
        <taxon>Ecdysozoa</taxon>
        <taxon>Nematoda</taxon>
        <taxon>Chromadorea</taxon>
        <taxon>Rhabditida</taxon>
        <taxon>Rhabditina</taxon>
        <taxon>Rhabditomorpha</taxon>
        <taxon>Strongyloidea</taxon>
        <taxon>Metastrongylidae</taxon>
        <taxon>Parelaphostrongylus</taxon>
    </lineage>
</organism>
<dbReference type="Proteomes" id="UP001196413">
    <property type="component" value="Unassembled WGS sequence"/>
</dbReference>
<proteinExistence type="predicted"/>
<keyword evidence="4" id="KW-1185">Reference proteome</keyword>
<keyword evidence="2" id="KW-0472">Membrane</keyword>
<accession>A0AAD5RAU6</accession>
<name>A0AAD5RAU6_PARTN</name>
<evidence type="ECO:0000256" key="2">
    <source>
        <dbReference type="SAM" id="Phobius"/>
    </source>
</evidence>
<dbReference type="EMBL" id="JAHQIW010007205">
    <property type="protein sequence ID" value="KAJ1372932.1"/>
    <property type="molecule type" value="Genomic_DNA"/>
</dbReference>
<keyword evidence="2" id="KW-1133">Transmembrane helix</keyword>
<feature type="transmembrane region" description="Helical" evidence="2">
    <location>
        <begin position="43"/>
        <end position="62"/>
    </location>
</feature>
<protein>
    <submittedName>
        <fullName evidence="3">Uncharacterized protein</fullName>
    </submittedName>
</protein>
<evidence type="ECO:0000313" key="4">
    <source>
        <dbReference type="Proteomes" id="UP001196413"/>
    </source>
</evidence>
<feature type="region of interest" description="Disordered" evidence="1">
    <location>
        <begin position="1"/>
        <end position="32"/>
    </location>
</feature>
<dbReference type="AlphaFoldDB" id="A0AAD5RAU6"/>
<sequence length="63" mass="6916">MRSERKGCECPVSKSPQQNVASSVPIPDSGEKKLLERGQTRPCISRVMSVITIIVLSVPYLTD</sequence>
<reference evidence="3" key="1">
    <citation type="submission" date="2021-06" db="EMBL/GenBank/DDBJ databases">
        <title>Parelaphostrongylus tenuis whole genome reference sequence.</title>
        <authorList>
            <person name="Garwood T.J."/>
            <person name="Larsen P.A."/>
            <person name="Fountain-Jones N.M."/>
            <person name="Garbe J.R."/>
            <person name="Macchietto M.G."/>
            <person name="Kania S.A."/>
            <person name="Gerhold R.W."/>
            <person name="Richards J.E."/>
            <person name="Wolf T.M."/>
        </authorList>
    </citation>
    <scope>NUCLEOTIDE SEQUENCE</scope>
    <source>
        <strain evidence="3">MNPRO001-30</strain>
        <tissue evidence="3">Meninges</tissue>
    </source>
</reference>
<keyword evidence="2" id="KW-0812">Transmembrane</keyword>
<evidence type="ECO:0000256" key="1">
    <source>
        <dbReference type="SAM" id="MobiDB-lite"/>
    </source>
</evidence>